<dbReference type="EMBL" id="JAVIIZ010000001">
    <property type="protein sequence ID" value="MDX8471080.1"/>
    <property type="molecule type" value="Genomic_DNA"/>
</dbReference>
<dbReference type="Proteomes" id="UP001271780">
    <property type="component" value="Unassembled WGS sequence"/>
</dbReference>
<dbReference type="InterPro" id="IPR000120">
    <property type="entry name" value="Amidase"/>
</dbReference>
<proteinExistence type="predicted"/>
<dbReference type="InterPro" id="IPR036928">
    <property type="entry name" value="AS_sf"/>
</dbReference>
<protein>
    <recommendedName>
        <fullName evidence="2">Indoleacetamide hydrolase</fullName>
    </recommendedName>
</protein>
<comment type="caution">
    <text evidence="4">The sequence shown here is derived from an EMBL/GenBank/DDBJ whole genome shotgun (WGS) entry which is preliminary data.</text>
</comment>
<feature type="domain" description="Amidase" evidence="3">
    <location>
        <begin position="18"/>
        <end position="427"/>
    </location>
</feature>
<dbReference type="Pfam" id="PF01425">
    <property type="entry name" value="Amidase"/>
    <property type="match status" value="1"/>
</dbReference>
<evidence type="ECO:0000313" key="5">
    <source>
        <dbReference type="Proteomes" id="UP001271780"/>
    </source>
</evidence>
<dbReference type="PANTHER" id="PTHR11895">
    <property type="entry name" value="TRANSAMIDASE"/>
    <property type="match status" value="1"/>
</dbReference>
<dbReference type="PANTHER" id="PTHR11895:SF176">
    <property type="entry name" value="AMIDASE AMID-RELATED"/>
    <property type="match status" value="1"/>
</dbReference>
<evidence type="ECO:0000313" key="4">
    <source>
        <dbReference type="EMBL" id="MDX8471080.1"/>
    </source>
</evidence>
<dbReference type="InterPro" id="IPR023631">
    <property type="entry name" value="Amidase_dom"/>
</dbReference>
<evidence type="ECO:0000259" key="3">
    <source>
        <dbReference type="Pfam" id="PF01425"/>
    </source>
</evidence>
<accession>A0ABU4XBD8</accession>
<dbReference type="RefSeq" id="WP_320327779.1">
    <property type="nucleotide sequence ID" value="NZ_JAVIIZ010000001.1"/>
</dbReference>
<organism evidence="4 5">
    <name type="scientific">Mesorhizobium dulcispinae</name>
    <dbReference type="NCBI Taxonomy" id="3072316"/>
    <lineage>
        <taxon>Bacteria</taxon>
        <taxon>Pseudomonadati</taxon>
        <taxon>Pseudomonadota</taxon>
        <taxon>Alphaproteobacteria</taxon>
        <taxon>Hyphomicrobiales</taxon>
        <taxon>Phyllobacteriaceae</taxon>
        <taxon>Mesorhizobium</taxon>
    </lineage>
</organism>
<sequence>MAQLARGAVTPSLLAERALARAGECAGLNAFVALDAAHVLRQAAEADARRSRGSPASPIDGVPIAVKDNYLTIDYPTTACSRALPLEPAGVDATIVANLRRAGAIIFGKTNMHEWAYGATNATSSFGPTRNPRNPDHITGGSSGGSGAAVAAGVVAAALGSDTGGSVRIPSGACGIYGFKPSYGRASRHGVLPLSWSLDAPGLLAAALEDILLLLPYFLGADACDPTTARSRPLEPIPDLDAPRVLNLVGNGLERSAEVDQVMSTALIRTGLDVTDREVEGAAAYFAAWEAILHCEASSYHGAQLDRDPSGYSPVTRAHLEAGRMLTGVDLLKAQKLRGQLMAHLDGLGDWDALVLPTLPVVAPLIGDEWQSFGGRKVTTQDSMTWFCWIGNLAGLPCISIPCGASSNGLPVGMMLMGRPGADEHLLAVARRVDRRINMGA</sequence>
<name>A0ABU4XBD8_9HYPH</name>
<evidence type="ECO:0000256" key="1">
    <source>
        <dbReference type="ARBA" id="ARBA00003871"/>
    </source>
</evidence>
<evidence type="ECO:0000256" key="2">
    <source>
        <dbReference type="ARBA" id="ARBA00021874"/>
    </source>
</evidence>
<dbReference type="Gene3D" id="3.90.1300.10">
    <property type="entry name" value="Amidase signature (AS) domain"/>
    <property type="match status" value="1"/>
</dbReference>
<dbReference type="PROSITE" id="PS00571">
    <property type="entry name" value="AMIDASES"/>
    <property type="match status" value="1"/>
</dbReference>
<keyword evidence="5" id="KW-1185">Reference proteome</keyword>
<dbReference type="SUPFAM" id="SSF75304">
    <property type="entry name" value="Amidase signature (AS) enzymes"/>
    <property type="match status" value="1"/>
</dbReference>
<reference evidence="4 5" key="1">
    <citation type="submission" date="2023-08" db="EMBL/GenBank/DDBJ databases">
        <title>Implementing the SeqCode for naming new Mesorhizobium species isolated from Vachellia karroo root nodules.</title>
        <authorList>
            <person name="Van Lill M."/>
        </authorList>
    </citation>
    <scope>NUCLEOTIDE SEQUENCE [LARGE SCALE GENOMIC DNA]</scope>
    <source>
        <strain evidence="4 5">VK23A</strain>
    </source>
</reference>
<gene>
    <name evidence="4" type="ORF">RFM27_03235</name>
</gene>
<dbReference type="InterPro" id="IPR020556">
    <property type="entry name" value="Amidase_CS"/>
</dbReference>
<comment type="function">
    <text evidence="1">Hydrolyzes indole-3-acetamide (IAM) into indole-3-acetic acid (IAA).</text>
</comment>